<dbReference type="PANTHER" id="PTHR24305:SF166">
    <property type="entry name" value="CYTOCHROME P450 12A4, MITOCHONDRIAL-RELATED"/>
    <property type="match status" value="1"/>
</dbReference>
<proteinExistence type="inferred from homology"/>
<evidence type="ECO:0000256" key="14">
    <source>
        <dbReference type="RuleBase" id="RU000461"/>
    </source>
</evidence>
<keyword evidence="8" id="KW-1133">Transmembrane helix</keyword>
<evidence type="ECO:0000256" key="2">
    <source>
        <dbReference type="ARBA" id="ARBA00004370"/>
    </source>
</evidence>
<dbReference type="PROSITE" id="PS00086">
    <property type="entry name" value="CYTOCHROME_P450"/>
    <property type="match status" value="1"/>
</dbReference>
<dbReference type="SUPFAM" id="SSF48264">
    <property type="entry name" value="Cytochrome P450"/>
    <property type="match status" value="1"/>
</dbReference>
<keyword evidence="6" id="KW-0812">Transmembrane</keyword>
<dbReference type="GO" id="GO:0005506">
    <property type="term" value="F:iron ion binding"/>
    <property type="evidence" value="ECO:0007669"/>
    <property type="project" value="InterPro"/>
</dbReference>
<keyword evidence="16" id="KW-1185">Reference proteome</keyword>
<sequence length="550" mass="61875">MSGPLLYHTTMASPLVESLRFRVPWFDSAIKPSTLLLVSLGLLTLRQIVRLLKIYHSSSHFPTTFTAFQPFVLPGLLVPTTSWSTGFDWHWIRRFQTYSSSNNETVRLVPLLSGIPGLWTSNMEIGRQIASGGHRSSFIKPPESNGVFLQWGMNLAASEGLMWRKHRRVVGPAFNTELYKLVWKKTVETYRDMVEVEGWKNKDVVDIPVIQAITLKFAFLLISSCGFGFPSTWDAPPQAADGGMPVQEALKIVADTTILHLVVPKWLTYLPIQKLKDIRISRERLSGFMHEQVAERKAKVAAGDLSADAFTMLVKANQDESTKYQLDDAELIGNIFLFMFAGHETTAHSLAATFGYMAIHQDIQDEVVEQIMSVVGPDRDPHFDDYSKLDKVLAIFYEAARMFPAGHALIRMAEEDTVLTVPNPVGEEGSQTIPIPKGTEIIVDMIGVQYNPRYFPDPHIYKPSRWYGLPTDSELFTAFSVGPRACIGRRFATVEATCLLALLLRDWKVLPILRDGETKEEWGARNIDGRIVLTLGVSNIPIRLVRRTRV</sequence>
<dbReference type="InterPro" id="IPR050121">
    <property type="entry name" value="Cytochrome_P450_monoxygenase"/>
</dbReference>
<dbReference type="Gene3D" id="1.10.630.10">
    <property type="entry name" value="Cytochrome P450"/>
    <property type="match status" value="1"/>
</dbReference>
<evidence type="ECO:0000256" key="8">
    <source>
        <dbReference type="ARBA" id="ARBA00022989"/>
    </source>
</evidence>
<gene>
    <name evidence="15" type="ORF">B0H16DRAFT_1611855</name>
</gene>
<evidence type="ECO:0000256" key="13">
    <source>
        <dbReference type="PIRSR" id="PIRSR602401-1"/>
    </source>
</evidence>
<dbReference type="GO" id="GO:0016705">
    <property type="term" value="F:oxidoreductase activity, acting on paired donors, with incorporation or reduction of molecular oxygen"/>
    <property type="evidence" value="ECO:0007669"/>
    <property type="project" value="InterPro"/>
</dbReference>
<comment type="subcellular location">
    <subcellularLocation>
        <location evidence="2">Membrane</location>
    </subcellularLocation>
</comment>
<keyword evidence="11 14" id="KW-0503">Monooxygenase</keyword>
<evidence type="ECO:0000256" key="10">
    <source>
        <dbReference type="ARBA" id="ARBA00023004"/>
    </source>
</evidence>
<keyword evidence="9 14" id="KW-0560">Oxidoreductase</keyword>
<evidence type="ECO:0000256" key="11">
    <source>
        <dbReference type="ARBA" id="ARBA00023033"/>
    </source>
</evidence>
<keyword evidence="5 13" id="KW-0349">Heme</keyword>
<evidence type="ECO:0000313" key="16">
    <source>
        <dbReference type="Proteomes" id="UP001215598"/>
    </source>
</evidence>
<protein>
    <submittedName>
        <fullName evidence="15">Cytochrome P450</fullName>
    </submittedName>
</protein>
<evidence type="ECO:0000256" key="7">
    <source>
        <dbReference type="ARBA" id="ARBA00022723"/>
    </source>
</evidence>
<evidence type="ECO:0000256" key="5">
    <source>
        <dbReference type="ARBA" id="ARBA00022617"/>
    </source>
</evidence>
<dbReference type="GO" id="GO:0020037">
    <property type="term" value="F:heme binding"/>
    <property type="evidence" value="ECO:0007669"/>
    <property type="project" value="InterPro"/>
</dbReference>
<dbReference type="GO" id="GO:0004497">
    <property type="term" value="F:monooxygenase activity"/>
    <property type="evidence" value="ECO:0007669"/>
    <property type="project" value="UniProtKB-KW"/>
</dbReference>
<keyword evidence="10 13" id="KW-0408">Iron</keyword>
<comment type="cofactor">
    <cofactor evidence="1 13">
        <name>heme</name>
        <dbReference type="ChEBI" id="CHEBI:30413"/>
    </cofactor>
</comment>
<keyword evidence="12" id="KW-0472">Membrane</keyword>
<comment type="similarity">
    <text evidence="4 14">Belongs to the cytochrome P450 family.</text>
</comment>
<dbReference type="InterPro" id="IPR017972">
    <property type="entry name" value="Cyt_P450_CS"/>
</dbReference>
<evidence type="ECO:0000256" key="3">
    <source>
        <dbReference type="ARBA" id="ARBA00004721"/>
    </source>
</evidence>
<dbReference type="GO" id="GO:0016020">
    <property type="term" value="C:membrane"/>
    <property type="evidence" value="ECO:0007669"/>
    <property type="project" value="UniProtKB-SubCell"/>
</dbReference>
<evidence type="ECO:0000256" key="1">
    <source>
        <dbReference type="ARBA" id="ARBA00001971"/>
    </source>
</evidence>
<dbReference type="PRINTS" id="PR00463">
    <property type="entry name" value="EP450I"/>
</dbReference>
<evidence type="ECO:0000313" key="15">
    <source>
        <dbReference type="EMBL" id="KAJ7717226.1"/>
    </source>
</evidence>
<comment type="pathway">
    <text evidence="3">Secondary metabolite biosynthesis; terpenoid biosynthesis.</text>
</comment>
<accession>A0AAD7HCG7</accession>
<organism evidence="15 16">
    <name type="scientific">Mycena metata</name>
    <dbReference type="NCBI Taxonomy" id="1033252"/>
    <lineage>
        <taxon>Eukaryota</taxon>
        <taxon>Fungi</taxon>
        <taxon>Dikarya</taxon>
        <taxon>Basidiomycota</taxon>
        <taxon>Agaricomycotina</taxon>
        <taxon>Agaricomycetes</taxon>
        <taxon>Agaricomycetidae</taxon>
        <taxon>Agaricales</taxon>
        <taxon>Marasmiineae</taxon>
        <taxon>Mycenaceae</taxon>
        <taxon>Mycena</taxon>
    </lineage>
</organism>
<evidence type="ECO:0000256" key="12">
    <source>
        <dbReference type="ARBA" id="ARBA00023136"/>
    </source>
</evidence>
<evidence type="ECO:0000256" key="9">
    <source>
        <dbReference type="ARBA" id="ARBA00023002"/>
    </source>
</evidence>
<reference evidence="15" key="1">
    <citation type="submission" date="2023-03" db="EMBL/GenBank/DDBJ databases">
        <title>Massive genome expansion in bonnet fungi (Mycena s.s.) driven by repeated elements and novel gene families across ecological guilds.</title>
        <authorList>
            <consortium name="Lawrence Berkeley National Laboratory"/>
            <person name="Harder C.B."/>
            <person name="Miyauchi S."/>
            <person name="Viragh M."/>
            <person name="Kuo A."/>
            <person name="Thoen E."/>
            <person name="Andreopoulos B."/>
            <person name="Lu D."/>
            <person name="Skrede I."/>
            <person name="Drula E."/>
            <person name="Henrissat B."/>
            <person name="Morin E."/>
            <person name="Kohler A."/>
            <person name="Barry K."/>
            <person name="LaButti K."/>
            <person name="Morin E."/>
            <person name="Salamov A."/>
            <person name="Lipzen A."/>
            <person name="Mereny Z."/>
            <person name="Hegedus B."/>
            <person name="Baldrian P."/>
            <person name="Stursova M."/>
            <person name="Weitz H."/>
            <person name="Taylor A."/>
            <person name="Grigoriev I.V."/>
            <person name="Nagy L.G."/>
            <person name="Martin F."/>
            <person name="Kauserud H."/>
        </authorList>
    </citation>
    <scope>NUCLEOTIDE SEQUENCE</scope>
    <source>
        <strain evidence="15">CBHHK182m</strain>
    </source>
</reference>
<evidence type="ECO:0000256" key="6">
    <source>
        <dbReference type="ARBA" id="ARBA00022692"/>
    </source>
</evidence>
<name>A0AAD7HCG7_9AGAR</name>
<dbReference type="Proteomes" id="UP001215598">
    <property type="component" value="Unassembled WGS sequence"/>
</dbReference>
<dbReference type="AlphaFoldDB" id="A0AAD7HCG7"/>
<comment type="caution">
    <text evidence="15">The sequence shown here is derived from an EMBL/GenBank/DDBJ whole genome shotgun (WGS) entry which is preliminary data.</text>
</comment>
<feature type="binding site" description="axial binding residue" evidence="13">
    <location>
        <position position="486"/>
    </location>
    <ligand>
        <name>heme</name>
        <dbReference type="ChEBI" id="CHEBI:30413"/>
    </ligand>
    <ligandPart>
        <name>Fe</name>
        <dbReference type="ChEBI" id="CHEBI:18248"/>
    </ligandPart>
</feature>
<dbReference type="InterPro" id="IPR036396">
    <property type="entry name" value="Cyt_P450_sf"/>
</dbReference>
<dbReference type="InterPro" id="IPR002401">
    <property type="entry name" value="Cyt_P450_E_grp-I"/>
</dbReference>
<dbReference type="EMBL" id="JARKIB010000280">
    <property type="protein sequence ID" value="KAJ7717226.1"/>
    <property type="molecule type" value="Genomic_DNA"/>
</dbReference>
<dbReference type="PANTHER" id="PTHR24305">
    <property type="entry name" value="CYTOCHROME P450"/>
    <property type="match status" value="1"/>
</dbReference>
<keyword evidence="7 13" id="KW-0479">Metal-binding</keyword>
<dbReference type="InterPro" id="IPR001128">
    <property type="entry name" value="Cyt_P450"/>
</dbReference>
<dbReference type="Pfam" id="PF00067">
    <property type="entry name" value="p450"/>
    <property type="match status" value="1"/>
</dbReference>
<dbReference type="PRINTS" id="PR00385">
    <property type="entry name" value="P450"/>
</dbReference>
<evidence type="ECO:0000256" key="4">
    <source>
        <dbReference type="ARBA" id="ARBA00010617"/>
    </source>
</evidence>